<dbReference type="PANTHER" id="PTHR34704:SF1">
    <property type="entry name" value="ATPASE"/>
    <property type="match status" value="1"/>
</dbReference>
<dbReference type="Pfam" id="PF01637">
    <property type="entry name" value="ATPase_2"/>
    <property type="match status" value="1"/>
</dbReference>
<dbReference type="Gene3D" id="3.40.50.300">
    <property type="entry name" value="P-loop containing nucleotide triphosphate hydrolases"/>
    <property type="match status" value="1"/>
</dbReference>
<dbReference type="PANTHER" id="PTHR34704">
    <property type="entry name" value="ATPASE"/>
    <property type="match status" value="1"/>
</dbReference>
<sequence length="480" mass="56369">MLSDILWSRSAELVAVYGRRRVGKTYLVRNFFESFENVIYFELTGQKQESGAYAPLKYQLGNFKYQFERAFSKEIKVPHTWQEAFNILKNEVSCFDEVNVKLILFFDELPWLCSPKSGFYEALDQAWNTSFERQQNIKVIVCGSAASWMLKKIVHAKAGFSRRITHKIQLSPFSLEETKDYLQFKGFDLSFLSIAEIYMIFGGIPYYLNFMNPHKSIYQNIEDECFDISGRLVDEYHLVFDSLFHHSSHHKKVVEFIASKQKGVLLKELSTQFSSLKGGNLSRILDNLVGSSFIKKTAPLYNEKKGTIFRIIDEYMLFYLKWIKPAPQSIFESPDTIYFQSIAQKSAFNSWKGFAFERLCLKHEYQLRQALGIHKILSIPSMVYFYDKQGNRSSQIDLLFERADRVITICEMKYCGTEYELTKSDVRSMMHKKEDLRRYLSEKKKGQKDIHICYITIYGIKHNQHYYELQPSVLQLKDLF</sequence>
<protein>
    <submittedName>
        <fullName evidence="2">ATPase</fullName>
    </submittedName>
</protein>
<dbReference type="SUPFAM" id="SSF52540">
    <property type="entry name" value="P-loop containing nucleoside triphosphate hydrolases"/>
    <property type="match status" value="1"/>
</dbReference>
<reference evidence="3" key="1">
    <citation type="submission" date="2012-11" db="EMBL/GenBank/DDBJ databases">
        <authorList>
            <person name="Lucero-Rivera Y.E."/>
            <person name="Tovar-Ramirez D."/>
        </authorList>
    </citation>
    <scope>NUCLEOTIDE SEQUENCE [LARGE SCALE GENOMIC DNA]</scope>
    <source>
        <strain evidence="3">Araruama</strain>
    </source>
</reference>
<organism evidence="2 3">
    <name type="scientific">Candidatus Magnetoglobus multicellularis str. Araruama</name>
    <dbReference type="NCBI Taxonomy" id="890399"/>
    <lineage>
        <taxon>Bacteria</taxon>
        <taxon>Pseudomonadati</taxon>
        <taxon>Thermodesulfobacteriota</taxon>
        <taxon>Desulfobacteria</taxon>
        <taxon>Desulfobacterales</taxon>
        <taxon>Desulfobacteraceae</taxon>
        <taxon>Candidatus Magnetoglobus</taxon>
    </lineage>
</organism>
<gene>
    <name evidence="2" type="ORF">OMM_02106</name>
</gene>
<evidence type="ECO:0000313" key="2">
    <source>
        <dbReference type="EMBL" id="ETR71933.1"/>
    </source>
</evidence>
<accession>A0A1V1PAZ1</accession>
<dbReference type="EMBL" id="ATBP01000205">
    <property type="protein sequence ID" value="ETR71933.1"/>
    <property type="molecule type" value="Genomic_DNA"/>
</dbReference>
<dbReference type="GO" id="GO:0005524">
    <property type="term" value="F:ATP binding"/>
    <property type="evidence" value="ECO:0007669"/>
    <property type="project" value="InterPro"/>
</dbReference>
<dbReference type="InterPro" id="IPR011579">
    <property type="entry name" value="ATPase_dom"/>
</dbReference>
<name>A0A1V1PAZ1_9BACT</name>
<feature type="domain" description="ATPase" evidence="1">
    <location>
        <begin position="5"/>
        <end position="208"/>
    </location>
</feature>
<evidence type="ECO:0000259" key="1">
    <source>
        <dbReference type="Pfam" id="PF01637"/>
    </source>
</evidence>
<comment type="caution">
    <text evidence="2">The sequence shown here is derived from an EMBL/GenBank/DDBJ whole genome shotgun (WGS) entry which is preliminary data.</text>
</comment>
<proteinExistence type="predicted"/>
<dbReference type="InterPro" id="IPR027417">
    <property type="entry name" value="P-loop_NTPase"/>
</dbReference>
<dbReference type="Proteomes" id="UP000189670">
    <property type="component" value="Unassembled WGS sequence"/>
</dbReference>
<evidence type="ECO:0000313" key="3">
    <source>
        <dbReference type="Proteomes" id="UP000189670"/>
    </source>
</evidence>
<dbReference type="AlphaFoldDB" id="A0A1V1PAZ1"/>